<feature type="transmembrane region" description="Helical" evidence="1">
    <location>
        <begin position="36"/>
        <end position="56"/>
    </location>
</feature>
<dbReference type="Pfam" id="PF02517">
    <property type="entry name" value="Rce1-like"/>
    <property type="match status" value="1"/>
</dbReference>
<feature type="transmembrane region" description="Helical" evidence="1">
    <location>
        <begin position="152"/>
        <end position="168"/>
    </location>
</feature>
<keyword evidence="1" id="KW-0472">Membrane</keyword>
<protein>
    <recommendedName>
        <fullName evidence="2">CAAX prenyl protease 2/Lysostaphin resistance protein A-like domain-containing protein</fullName>
    </recommendedName>
</protein>
<proteinExistence type="predicted"/>
<dbReference type="GO" id="GO:0080120">
    <property type="term" value="P:CAAX-box protein maturation"/>
    <property type="evidence" value="ECO:0007669"/>
    <property type="project" value="UniProtKB-ARBA"/>
</dbReference>
<sequence>MLLSPILLISAGHLTARVFSSVVGAWAWIPLQLVYWSGMIAVLYSVNGMSTIFAAYTRSSGWRSWSSGILIGLIPWPILLLHLNLLHSPLLIVCWLALALINPFIEESYWRGLFGEVTSQWPAWAALLYPTLFFAAAHPLQWGVFSAGSRNWQMVAALMIMGIVWSATYRQTRSLCSNTFSHMLVDLGNMSVWVFLNLYTPPTHH</sequence>
<dbReference type="InterPro" id="IPR003675">
    <property type="entry name" value="Rce1/LyrA-like_dom"/>
</dbReference>
<organism evidence="3 4">
    <name type="scientific">Tunturiibacter lichenicola</name>
    <dbReference type="NCBI Taxonomy" id="2051959"/>
    <lineage>
        <taxon>Bacteria</taxon>
        <taxon>Pseudomonadati</taxon>
        <taxon>Acidobacteriota</taxon>
        <taxon>Terriglobia</taxon>
        <taxon>Terriglobales</taxon>
        <taxon>Acidobacteriaceae</taxon>
        <taxon>Tunturiibacter</taxon>
    </lineage>
</organism>
<dbReference type="EMBL" id="JACCCU010000003">
    <property type="protein sequence ID" value="NYF91731.1"/>
    <property type="molecule type" value="Genomic_DNA"/>
</dbReference>
<keyword evidence="1" id="KW-0812">Transmembrane</keyword>
<evidence type="ECO:0000259" key="2">
    <source>
        <dbReference type="Pfam" id="PF02517"/>
    </source>
</evidence>
<feature type="transmembrane region" description="Helical" evidence="1">
    <location>
        <begin position="68"/>
        <end position="101"/>
    </location>
</feature>
<reference evidence="3 4" key="1">
    <citation type="submission" date="2020-07" db="EMBL/GenBank/DDBJ databases">
        <title>Genomic Encyclopedia of Type Strains, Phase IV (KMG-V): Genome sequencing to study the core and pangenomes of soil and plant-associated prokaryotes.</title>
        <authorList>
            <person name="Whitman W."/>
        </authorList>
    </citation>
    <scope>NUCLEOTIDE SEQUENCE [LARGE SCALE GENOMIC DNA]</scope>
    <source>
        <strain evidence="3 4">M8UP22</strain>
    </source>
</reference>
<dbReference type="GO" id="GO:0004175">
    <property type="term" value="F:endopeptidase activity"/>
    <property type="evidence" value="ECO:0007669"/>
    <property type="project" value="UniProtKB-ARBA"/>
</dbReference>
<name>A0A852VKN7_9BACT</name>
<gene>
    <name evidence="3" type="ORF">HDF08_003850</name>
</gene>
<accession>A0A852VKN7</accession>
<dbReference type="AlphaFoldDB" id="A0A852VKN7"/>
<dbReference type="Proteomes" id="UP000564385">
    <property type="component" value="Unassembled WGS sequence"/>
</dbReference>
<feature type="domain" description="CAAX prenyl protease 2/Lysostaphin resistance protein A-like" evidence="2">
    <location>
        <begin position="90"/>
        <end position="187"/>
    </location>
</feature>
<comment type="caution">
    <text evidence="3">The sequence shown here is derived from an EMBL/GenBank/DDBJ whole genome shotgun (WGS) entry which is preliminary data.</text>
</comment>
<keyword evidence="1" id="KW-1133">Transmembrane helix</keyword>
<evidence type="ECO:0000313" key="4">
    <source>
        <dbReference type="Proteomes" id="UP000564385"/>
    </source>
</evidence>
<feature type="transmembrane region" description="Helical" evidence="1">
    <location>
        <begin position="121"/>
        <end position="140"/>
    </location>
</feature>
<evidence type="ECO:0000313" key="3">
    <source>
        <dbReference type="EMBL" id="NYF91731.1"/>
    </source>
</evidence>
<evidence type="ECO:0000256" key="1">
    <source>
        <dbReference type="SAM" id="Phobius"/>
    </source>
</evidence>